<dbReference type="InterPro" id="IPR005467">
    <property type="entry name" value="His_kinase_dom"/>
</dbReference>
<dbReference type="Proteomes" id="UP001219349">
    <property type="component" value="Chromosome"/>
</dbReference>
<evidence type="ECO:0000313" key="19">
    <source>
        <dbReference type="Proteomes" id="UP001219349"/>
    </source>
</evidence>
<keyword evidence="6" id="KW-0597">Phosphoprotein</keyword>
<dbReference type="Gene3D" id="3.30.565.10">
    <property type="entry name" value="Histidine kinase-like ATPase, C-terminal domain"/>
    <property type="match status" value="1"/>
</dbReference>
<feature type="transmembrane region" description="Helical" evidence="15">
    <location>
        <begin position="165"/>
        <end position="184"/>
    </location>
</feature>
<comment type="catalytic activity">
    <reaction evidence="1">
        <text>ATP + protein L-histidine = ADP + protein N-phospho-L-histidine.</text>
        <dbReference type="EC" id="2.7.13.3"/>
    </reaction>
</comment>
<evidence type="ECO:0000256" key="7">
    <source>
        <dbReference type="ARBA" id="ARBA00022679"/>
    </source>
</evidence>
<evidence type="ECO:0000256" key="15">
    <source>
        <dbReference type="SAM" id="Phobius"/>
    </source>
</evidence>
<evidence type="ECO:0000256" key="5">
    <source>
        <dbReference type="ARBA" id="ARBA00022519"/>
    </source>
</evidence>
<keyword evidence="8 15" id="KW-0812">Transmembrane</keyword>
<keyword evidence="4" id="KW-1003">Cell membrane</keyword>
<keyword evidence="12 15" id="KW-1133">Transmembrane helix</keyword>
<dbReference type="EMBL" id="CP067136">
    <property type="protein sequence ID" value="WCR08452.1"/>
    <property type="molecule type" value="Genomic_DNA"/>
</dbReference>
<keyword evidence="5" id="KW-0997">Cell inner membrane</keyword>
<dbReference type="Pfam" id="PF02518">
    <property type="entry name" value="HATPase_c"/>
    <property type="match status" value="1"/>
</dbReference>
<proteinExistence type="predicted"/>
<dbReference type="SMART" id="SM00387">
    <property type="entry name" value="HATPase_c"/>
    <property type="match status" value="1"/>
</dbReference>
<evidence type="ECO:0000259" key="16">
    <source>
        <dbReference type="PROSITE" id="PS50109"/>
    </source>
</evidence>
<gene>
    <name evidence="18" type="ORF">JHX87_06465</name>
</gene>
<dbReference type="PROSITE" id="PS50885">
    <property type="entry name" value="HAMP"/>
    <property type="match status" value="1"/>
</dbReference>
<evidence type="ECO:0000313" key="18">
    <source>
        <dbReference type="EMBL" id="WCR08452.1"/>
    </source>
</evidence>
<evidence type="ECO:0000256" key="10">
    <source>
        <dbReference type="ARBA" id="ARBA00022777"/>
    </source>
</evidence>
<dbReference type="SMART" id="SM00304">
    <property type="entry name" value="HAMP"/>
    <property type="match status" value="1"/>
</dbReference>
<dbReference type="EC" id="2.7.13.3" evidence="3"/>
<dbReference type="InterPro" id="IPR036890">
    <property type="entry name" value="HATPase_C_sf"/>
</dbReference>
<dbReference type="CDD" id="cd00082">
    <property type="entry name" value="HisKA"/>
    <property type="match status" value="1"/>
</dbReference>
<feature type="transmembrane region" description="Helical" evidence="15">
    <location>
        <begin position="18"/>
        <end position="42"/>
    </location>
</feature>
<dbReference type="Pfam" id="PF00512">
    <property type="entry name" value="HisKA"/>
    <property type="match status" value="1"/>
</dbReference>
<evidence type="ECO:0000256" key="3">
    <source>
        <dbReference type="ARBA" id="ARBA00012438"/>
    </source>
</evidence>
<evidence type="ECO:0000256" key="8">
    <source>
        <dbReference type="ARBA" id="ARBA00022692"/>
    </source>
</evidence>
<evidence type="ECO:0000256" key="9">
    <source>
        <dbReference type="ARBA" id="ARBA00022741"/>
    </source>
</evidence>
<dbReference type="SUPFAM" id="SSF47384">
    <property type="entry name" value="Homodimeric domain of signal transducing histidine kinase"/>
    <property type="match status" value="1"/>
</dbReference>
<evidence type="ECO:0000256" key="4">
    <source>
        <dbReference type="ARBA" id="ARBA00022475"/>
    </source>
</evidence>
<protein>
    <recommendedName>
        <fullName evidence="3">histidine kinase</fullName>
        <ecNumber evidence="3">2.7.13.3</ecNumber>
    </recommendedName>
</protein>
<dbReference type="InterPro" id="IPR003660">
    <property type="entry name" value="HAMP_dom"/>
</dbReference>
<keyword evidence="9" id="KW-0547">Nucleotide-binding</keyword>
<dbReference type="SMART" id="SM00388">
    <property type="entry name" value="HisKA"/>
    <property type="match status" value="1"/>
</dbReference>
<dbReference type="InterPro" id="IPR004358">
    <property type="entry name" value="Sig_transdc_His_kin-like_C"/>
</dbReference>
<feature type="domain" description="HAMP" evidence="17">
    <location>
        <begin position="185"/>
        <end position="236"/>
    </location>
</feature>
<evidence type="ECO:0000256" key="13">
    <source>
        <dbReference type="ARBA" id="ARBA00023012"/>
    </source>
</evidence>
<keyword evidence="10" id="KW-0418">Kinase</keyword>
<reference evidence="18 19" key="1">
    <citation type="submission" date="2021-01" db="EMBL/GenBank/DDBJ databases">
        <title>Biogeographic distribution of Paracoccus.</title>
        <authorList>
            <person name="Hollensteiner J."/>
            <person name="Leineberger J."/>
            <person name="Brinkhoff T."/>
            <person name="Daniel R."/>
        </authorList>
    </citation>
    <scope>NUCLEOTIDE SEQUENCE [LARGE SCALE GENOMIC DNA]</scope>
    <source>
        <strain evidence="18 19">KCTC 22803</strain>
    </source>
</reference>
<feature type="domain" description="Histidine kinase" evidence="16">
    <location>
        <begin position="244"/>
        <end position="453"/>
    </location>
</feature>
<keyword evidence="11" id="KW-0067">ATP-binding</keyword>
<dbReference type="InterPro" id="IPR003594">
    <property type="entry name" value="HATPase_dom"/>
</dbReference>
<dbReference type="SUPFAM" id="SSF55874">
    <property type="entry name" value="ATPase domain of HSP90 chaperone/DNA topoisomerase II/histidine kinase"/>
    <property type="match status" value="1"/>
</dbReference>
<name>A0ABY7SR11_9RHOB</name>
<dbReference type="PANTHER" id="PTHR44936:SF5">
    <property type="entry name" value="SENSOR HISTIDINE KINASE ENVZ"/>
    <property type="match status" value="1"/>
</dbReference>
<accession>A0ABY7SR11</accession>
<organism evidence="18 19">
    <name type="scientific">Paracoccus fistulariae</name>
    <dbReference type="NCBI Taxonomy" id="658446"/>
    <lineage>
        <taxon>Bacteria</taxon>
        <taxon>Pseudomonadati</taxon>
        <taxon>Pseudomonadota</taxon>
        <taxon>Alphaproteobacteria</taxon>
        <taxon>Rhodobacterales</taxon>
        <taxon>Paracoccaceae</taxon>
        <taxon>Paracoccus</taxon>
    </lineage>
</organism>
<evidence type="ECO:0000256" key="11">
    <source>
        <dbReference type="ARBA" id="ARBA00022840"/>
    </source>
</evidence>
<evidence type="ECO:0000256" key="1">
    <source>
        <dbReference type="ARBA" id="ARBA00000085"/>
    </source>
</evidence>
<evidence type="ECO:0000256" key="6">
    <source>
        <dbReference type="ARBA" id="ARBA00022553"/>
    </source>
</evidence>
<dbReference type="InterPro" id="IPR036097">
    <property type="entry name" value="HisK_dim/P_sf"/>
</dbReference>
<evidence type="ECO:0000256" key="14">
    <source>
        <dbReference type="ARBA" id="ARBA00023136"/>
    </source>
</evidence>
<dbReference type="PRINTS" id="PR00344">
    <property type="entry name" value="BCTRLSENSOR"/>
</dbReference>
<evidence type="ECO:0000256" key="12">
    <source>
        <dbReference type="ARBA" id="ARBA00022989"/>
    </source>
</evidence>
<sequence>MANQSETGWLKRFVPRGIYGRAALILFLPVVVVTLVVSVMFLQRHFDGVTRQMTASMARELTYVSQQMNMAANSPASLLTGQSIGAPLGLSVYVPAISPRHDRRMFYDFSGRAVIQELRDTVPNIQGIDLATNDKRVAVRMKGRNGAYTIAFDRRRVSASNPHQLLVLMMFTSLLMTGIATIFLRNQLRPIRRLAQAAEEYGKGRMVPYRPSGATEVRSAGTAFLDMRNRLERQNDQRKLMISGISHDLRTPLTRMRLAVSMMSQDAPPDDEDIAAMESDIAEMNRMVDAFLDYTRDEALEDAAEPTHVKEFLSCIVADAARAGRDVELLRVEGDAEGLATFRPDMLRRAIDNLIGNAARYGTKVQVDAALGPRSLRIGIEDDGPGIAQESHEMVMRPFTRLDTARSRNGGQGAGAGLGLAIAADVARGHGGQLRLGRGSRLGGLRAEIVIPR</sequence>
<dbReference type="PROSITE" id="PS50109">
    <property type="entry name" value="HIS_KIN"/>
    <property type="match status" value="1"/>
</dbReference>
<keyword evidence="14 15" id="KW-0472">Membrane</keyword>
<dbReference type="Gene3D" id="1.10.287.130">
    <property type="match status" value="1"/>
</dbReference>
<keyword evidence="7" id="KW-0808">Transferase</keyword>
<keyword evidence="13" id="KW-0902">Two-component regulatory system</keyword>
<evidence type="ECO:0000256" key="2">
    <source>
        <dbReference type="ARBA" id="ARBA00004429"/>
    </source>
</evidence>
<dbReference type="RefSeq" id="WP_271883341.1">
    <property type="nucleotide sequence ID" value="NZ_CP067136.1"/>
</dbReference>
<dbReference type="InterPro" id="IPR003661">
    <property type="entry name" value="HisK_dim/P_dom"/>
</dbReference>
<keyword evidence="19" id="KW-1185">Reference proteome</keyword>
<comment type="subcellular location">
    <subcellularLocation>
        <location evidence="2">Cell inner membrane</location>
        <topology evidence="2">Multi-pass membrane protein</topology>
    </subcellularLocation>
</comment>
<dbReference type="Pfam" id="PF00672">
    <property type="entry name" value="HAMP"/>
    <property type="match status" value="1"/>
</dbReference>
<dbReference type="InterPro" id="IPR050980">
    <property type="entry name" value="2C_sensor_his_kinase"/>
</dbReference>
<dbReference type="PANTHER" id="PTHR44936">
    <property type="entry name" value="SENSOR PROTEIN CREC"/>
    <property type="match status" value="1"/>
</dbReference>
<evidence type="ECO:0000259" key="17">
    <source>
        <dbReference type="PROSITE" id="PS50885"/>
    </source>
</evidence>